<dbReference type="OrthoDB" id="108782at2"/>
<dbReference type="Proteomes" id="UP000400981">
    <property type="component" value="Unassembled WGS sequence"/>
</dbReference>
<evidence type="ECO:0000313" key="1">
    <source>
        <dbReference type="EMBL" id="VVE36425.1"/>
    </source>
</evidence>
<dbReference type="EMBL" id="CABPSH010000012">
    <property type="protein sequence ID" value="VVE36425.1"/>
    <property type="molecule type" value="Genomic_DNA"/>
</dbReference>
<accession>A0A5E4XJT0</accession>
<sequence>MRQIGKARHVRRWRNLVGAIIVCLTGIPSWAEQISQPTYSSPEDAAEALASAWHAGNTAALLAVFGQSAAALTRSGDPEGERIARRRLAAAYDEAHQIEDDGAGHAVIVLGKDDWPYPIPLTRENARWHFDIPAGAQQIIDRRIGYHEIHAIQVCRAYVEAQLSYGDAHRTPSGRQTFATRIASSPGKHDGLYWVTSGGDQESPLGPFLAAADVHGASGMPAQPFRGYLFRVLTSQGKHAPGGAQTYIVDGQMTGGFALLAFPAAYGVSGVMTFVVNRNGVVYQKNLGPHTADVVRRIRAYDPDDSWTPALP</sequence>
<dbReference type="InterPro" id="IPR021556">
    <property type="entry name" value="DUF2950"/>
</dbReference>
<dbReference type="RefSeq" id="WP_150591013.1">
    <property type="nucleotide sequence ID" value="NZ_CABPSH010000012.1"/>
</dbReference>
<evidence type="ECO:0008006" key="3">
    <source>
        <dbReference type="Google" id="ProtNLM"/>
    </source>
</evidence>
<proteinExistence type="predicted"/>
<gene>
    <name evidence="1" type="ORF">PEP31012_03953</name>
</gene>
<reference evidence="1 2" key="1">
    <citation type="submission" date="2019-08" db="EMBL/GenBank/DDBJ databases">
        <authorList>
            <person name="Peeters C."/>
        </authorList>
    </citation>
    <scope>NUCLEOTIDE SEQUENCE [LARGE SCALE GENOMIC DNA]</scope>
    <source>
        <strain evidence="1 2">LMG 31012</strain>
    </source>
</reference>
<protein>
    <recommendedName>
        <fullName evidence="3">DUF2950 domain-containing protein</fullName>
    </recommendedName>
</protein>
<keyword evidence="2" id="KW-1185">Reference proteome</keyword>
<dbReference type="Pfam" id="PF11453">
    <property type="entry name" value="DUF2950"/>
    <property type="match status" value="1"/>
</dbReference>
<evidence type="ECO:0000313" key="2">
    <source>
        <dbReference type="Proteomes" id="UP000400981"/>
    </source>
</evidence>
<organism evidence="1 2">
    <name type="scientific">Pandoraea eparura</name>
    <dbReference type="NCBI Taxonomy" id="2508291"/>
    <lineage>
        <taxon>Bacteria</taxon>
        <taxon>Pseudomonadati</taxon>
        <taxon>Pseudomonadota</taxon>
        <taxon>Betaproteobacteria</taxon>
        <taxon>Burkholderiales</taxon>
        <taxon>Burkholderiaceae</taxon>
        <taxon>Pandoraea</taxon>
    </lineage>
</organism>
<name>A0A5E4XJT0_9BURK</name>
<dbReference type="AlphaFoldDB" id="A0A5E4XJT0"/>